<comment type="subcellular location">
    <subcellularLocation>
        <location evidence="1">Nucleus</location>
    </subcellularLocation>
</comment>
<dbReference type="PANTHER" id="PTHR12565">
    <property type="entry name" value="STEROL REGULATORY ELEMENT-BINDING PROTEIN"/>
    <property type="match status" value="1"/>
</dbReference>
<dbReference type="InterPro" id="IPR024097">
    <property type="entry name" value="bHLH_ZIP_TF"/>
</dbReference>
<evidence type="ECO:0000256" key="6">
    <source>
        <dbReference type="SAM" id="MobiDB-lite"/>
    </source>
</evidence>
<dbReference type="PANTHER" id="PTHR12565:SF112">
    <property type="entry name" value="TRANSCRIPTION FACTOR BHLH48-RELATED"/>
    <property type="match status" value="1"/>
</dbReference>
<feature type="region of interest" description="Disordered" evidence="6">
    <location>
        <begin position="131"/>
        <end position="200"/>
    </location>
</feature>
<keyword evidence="5" id="KW-0539">Nucleus</keyword>
<dbReference type="Proteomes" id="UP001179952">
    <property type="component" value="Unassembled WGS sequence"/>
</dbReference>
<sequence length="394" mass="43134">MELTRDYVTGSGNSGDYSAAGISGTFRFMEEIQSHVTDDLLRRGFDSSRDIAGGCEGDGGSSFTALLGLPANQAMKLLDDRIDPPESPPIWRDRAAEDRRRDLRFGFSPTFPSNAALVERAARFSVFACPGDSPETTSSAPSNSGENSTKLKAEPVDIESDAKQNQQRQHRPEKRKEGEKSKAKVTAKKIKAAAEENNGEDEKLPYVHVRARRGQATDSHSLAERARREKINARMKLLQELVPGCNKISGTALVLDEIINHVQSLQRQVEFLSMKLAAVNPRIDFECFDRFFEARNPSVSPPSRCLTACNGAVTAGGGGGGEAPHWADMQVNDARRQSSPPLHQQQIWTVDRVHPTAGSEREDDHVLVTSGSSLFGYDSANSVSLRPGQLKMEL</sequence>
<protein>
    <submittedName>
        <fullName evidence="8">Transcription factor bHLH48</fullName>
    </submittedName>
</protein>
<evidence type="ECO:0000256" key="4">
    <source>
        <dbReference type="ARBA" id="ARBA00023163"/>
    </source>
</evidence>
<comment type="similarity">
    <text evidence="2">Belongs to the bHLH protein family.</text>
</comment>
<reference evidence="8" key="2">
    <citation type="submission" date="2023-06" db="EMBL/GenBank/DDBJ databases">
        <authorList>
            <person name="Ma L."/>
            <person name="Liu K.-W."/>
            <person name="Li Z."/>
            <person name="Hsiao Y.-Y."/>
            <person name="Qi Y."/>
            <person name="Fu T."/>
            <person name="Tang G."/>
            <person name="Zhang D."/>
            <person name="Sun W.-H."/>
            <person name="Liu D.-K."/>
            <person name="Li Y."/>
            <person name="Chen G.-Z."/>
            <person name="Liu X.-D."/>
            <person name="Liao X.-Y."/>
            <person name="Jiang Y.-T."/>
            <person name="Yu X."/>
            <person name="Hao Y."/>
            <person name="Huang J."/>
            <person name="Zhao X.-W."/>
            <person name="Ke S."/>
            <person name="Chen Y.-Y."/>
            <person name="Wu W.-L."/>
            <person name="Hsu J.-L."/>
            <person name="Lin Y.-F."/>
            <person name="Huang M.-D."/>
            <person name="Li C.-Y."/>
            <person name="Huang L."/>
            <person name="Wang Z.-W."/>
            <person name="Zhao X."/>
            <person name="Zhong W.-Y."/>
            <person name="Peng D.-H."/>
            <person name="Ahmad S."/>
            <person name="Lan S."/>
            <person name="Zhang J.-S."/>
            <person name="Tsai W.-C."/>
            <person name="Van De Peer Y."/>
            <person name="Liu Z.-J."/>
        </authorList>
    </citation>
    <scope>NUCLEOTIDE SEQUENCE</scope>
    <source>
        <strain evidence="8">SCP</strain>
        <tissue evidence="8">Leaves</tissue>
    </source>
</reference>
<dbReference type="InterPro" id="IPR036638">
    <property type="entry name" value="HLH_DNA-bd_sf"/>
</dbReference>
<reference evidence="8" key="1">
    <citation type="journal article" date="2023" name="Nat. Commun.">
        <title>Diploid and tetraploid genomes of Acorus and the evolution of monocots.</title>
        <authorList>
            <person name="Ma L."/>
            <person name="Liu K.W."/>
            <person name="Li Z."/>
            <person name="Hsiao Y.Y."/>
            <person name="Qi Y."/>
            <person name="Fu T."/>
            <person name="Tang G.D."/>
            <person name="Zhang D."/>
            <person name="Sun W.H."/>
            <person name="Liu D.K."/>
            <person name="Li Y."/>
            <person name="Chen G.Z."/>
            <person name="Liu X.D."/>
            <person name="Liao X.Y."/>
            <person name="Jiang Y.T."/>
            <person name="Yu X."/>
            <person name="Hao Y."/>
            <person name="Huang J."/>
            <person name="Zhao X.W."/>
            <person name="Ke S."/>
            <person name="Chen Y.Y."/>
            <person name="Wu W.L."/>
            <person name="Hsu J.L."/>
            <person name="Lin Y.F."/>
            <person name="Huang M.D."/>
            <person name="Li C.Y."/>
            <person name="Huang L."/>
            <person name="Wang Z.W."/>
            <person name="Zhao X."/>
            <person name="Zhong W.Y."/>
            <person name="Peng D.H."/>
            <person name="Ahmad S."/>
            <person name="Lan S."/>
            <person name="Zhang J.S."/>
            <person name="Tsai W.C."/>
            <person name="Van de Peer Y."/>
            <person name="Liu Z.J."/>
        </authorList>
    </citation>
    <scope>NUCLEOTIDE SEQUENCE</scope>
    <source>
        <strain evidence="8">SCP</strain>
    </source>
</reference>
<dbReference type="GO" id="GO:0003700">
    <property type="term" value="F:DNA-binding transcription factor activity"/>
    <property type="evidence" value="ECO:0007669"/>
    <property type="project" value="TreeGrafter"/>
</dbReference>
<dbReference type="CDD" id="cd18919">
    <property type="entry name" value="bHLH_AtBPE_like"/>
    <property type="match status" value="1"/>
</dbReference>
<feature type="domain" description="BHLH" evidence="7">
    <location>
        <begin position="215"/>
        <end position="265"/>
    </location>
</feature>
<feature type="compositionally biased region" description="Polar residues" evidence="6">
    <location>
        <begin position="134"/>
        <end position="148"/>
    </location>
</feature>
<gene>
    <name evidence="8" type="ORF">QJS04_geneDACA010326</name>
</gene>
<dbReference type="SMART" id="SM00353">
    <property type="entry name" value="HLH"/>
    <property type="match status" value="1"/>
</dbReference>
<keyword evidence="3" id="KW-0805">Transcription regulation</keyword>
<dbReference type="FunFam" id="4.10.280.10:FF:000042">
    <property type="entry name" value="transcription factor bHLH48-like isoform X1"/>
    <property type="match status" value="1"/>
</dbReference>
<evidence type="ECO:0000256" key="5">
    <source>
        <dbReference type="ARBA" id="ARBA00023242"/>
    </source>
</evidence>
<dbReference type="InterPro" id="IPR011598">
    <property type="entry name" value="bHLH_dom"/>
</dbReference>
<dbReference type="Pfam" id="PF00010">
    <property type="entry name" value="HLH"/>
    <property type="match status" value="1"/>
</dbReference>
<keyword evidence="4" id="KW-0804">Transcription</keyword>
<evidence type="ECO:0000313" key="8">
    <source>
        <dbReference type="EMBL" id="KAK1259161.1"/>
    </source>
</evidence>
<dbReference type="PROSITE" id="PS50888">
    <property type="entry name" value="BHLH"/>
    <property type="match status" value="1"/>
</dbReference>
<evidence type="ECO:0000256" key="1">
    <source>
        <dbReference type="ARBA" id="ARBA00004123"/>
    </source>
</evidence>
<accession>A0AAV9A4W7</accession>
<dbReference type="SUPFAM" id="SSF47459">
    <property type="entry name" value="HLH, helix-loop-helix DNA-binding domain"/>
    <property type="match status" value="1"/>
</dbReference>
<name>A0AAV9A4W7_ACOGR</name>
<evidence type="ECO:0000259" key="7">
    <source>
        <dbReference type="PROSITE" id="PS50888"/>
    </source>
</evidence>
<evidence type="ECO:0000256" key="2">
    <source>
        <dbReference type="ARBA" id="ARBA00005510"/>
    </source>
</evidence>
<keyword evidence="9" id="KW-1185">Reference proteome</keyword>
<dbReference type="GO" id="GO:0046983">
    <property type="term" value="F:protein dimerization activity"/>
    <property type="evidence" value="ECO:0007669"/>
    <property type="project" value="InterPro"/>
</dbReference>
<dbReference type="Gene3D" id="4.10.280.10">
    <property type="entry name" value="Helix-loop-helix DNA-binding domain"/>
    <property type="match status" value="1"/>
</dbReference>
<comment type="caution">
    <text evidence="8">The sequence shown here is derived from an EMBL/GenBank/DDBJ whole genome shotgun (WGS) entry which is preliminary data.</text>
</comment>
<dbReference type="EMBL" id="JAUJYN010000012">
    <property type="protein sequence ID" value="KAK1259161.1"/>
    <property type="molecule type" value="Genomic_DNA"/>
</dbReference>
<dbReference type="AlphaFoldDB" id="A0AAV9A4W7"/>
<dbReference type="GO" id="GO:0005634">
    <property type="term" value="C:nucleus"/>
    <property type="evidence" value="ECO:0007669"/>
    <property type="project" value="UniProtKB-SubCell"/>
</dbReference>
<organism evidence="8 9">
    <name type="scientific">Acorus gramineus</name>
    <name type="common">Dwarf sweet flag</name>
    <dbReference type="NCBI Taxonomy" id="55184"/>
    <lineage>
        <taxon>Eukaryota</taxon>
        <taxon>Viridiplantae</taxon>
        <taxon>Streptophyta</taxon>
        <taxon>Embryophyta</taxon>
        <taxon>Tracheophyta</taxon>
        <taxon>Spermatophyta</taxon>
        <taxon>Magnoliopsida</taxon>
        <taxon>Liliopsida</taxon>
        <taxon>Acoraceae</taxon>
        <taxon>Acorus</taxon>
    </lineage>
</organism>
<proteinExistence type="inferred from homology"/>
<evidence type="ECO:0000256" key="3">
    <source>
        <dbReference type="ARBA" id="ARBA00023015"/>
    </source>
</evidence>
<evidence type="ECO:0000313" key="9">
    <source>
        <dbReference type="Proteomes" id="UP001179952"/>
    </source>
</evidence>